<dbReference type="EnsemblMetazoa" id="CapteT211680">
    <property type="protein sequence ID" value="CapteP211680"/>
    <property type="gene ID" value="CapteG211680"/>
</dbReference>
<evidence type="ECO:0000256" key="11">
    <source>
        <dbReference type="SAM" id="MobiDB-lite"/>
    </source>
</evidence>
<proteinExistence type="inferred from homology"/>
<accession>R7UM94</accession>
<feature type="region of interest" description="Disordered" evidence="11">
    <location>
        <begin position="779"/>
        <end position="800"/>
    </location>
</feature>
<evidence type="ECO:0000256" key="1">
    <source>
        <dbReference type="ARBA" id="ARBA00004251"/>
    </source>
</evidence>
<evidence type="ECO:0000313" key="15">
    <source>
        <dbReference type="EMBL" id="ELU07639.1"/>
    </source>
</evidence>
<feature type="region of interest" description="Disordered" evidence="11">
    <location>
        <begin position="659"/>
        <end position="683"/>
    </location>
</feature>
<sequence>MDLVKKRGLSLLLFLQICLICDANDAPEVRVIVSEVGAQCTGEGGQAACHNKISLVVNISTVPEDLKEEHVIPINALYHKEKQRYVILNNQLLLKIHLLPVEMHYSLKRIGVVNGHLHEIVYNSRNSRNFSHCDETVVEEVCRQWKPGHHVTWDGELGFCCSCDPKKKNRDSACAPHQNSAHCLQFHPLWFTVSEVGQLHMKHSIRVELMEPTESNEWSSVADLNIGTSQPVDMNDKVTIQYKMDTVNISDPLKVEDKLLLTPELDPGMPLSQELMKEMDKFLLVKKDLVDLSGGSCDSVGTSYPGFLNQKEACSSSLESCMKNQPLELLMADQMRLSRGEAAQLMIGHLGLALSPTYSGGSHLAFLSNEVHLSQVTVLIDADNLDLKTASSDVAIIDVVSTSADHKTTVKMTLFNAGILDVEVHAQMTCPWLVDIPASQKNRLMPYHSARVLFHFDADLNDTEVVCNVQVMDIQDEEVARREVSLKQSTSCLCMGYCQCVCATDTSDLKCILLEQDSYHHSGFHGEITQAIHYKLRRFNAKERFLLYLIIILALICIGLFKTVAAFKSVPIGHFGLMPFFDQNQEFYYEVELHGRDLKFDSKGNLVHPDTSEQVRRMPRNREIFLNAFFILQLFVSPLFAVYAFCCCKVGVRKPVRNGDRQPLLHDGHKVDNDDDDDDDDTASFSNYVEKIKAAPALKDPNLFSVDSEHSQTEEDEPSTALSSSAAISSEEEDTLYEQPLNATLIPWQSTGVAVPPSDGYSVFSPNPERMLRKSRFPEMIPTEPPTDEKGHEEDPAMKEDSNLAQIEAELEEMLPPIPRAQSSPLGRVGMLEKEGNHLPQGSIPDRLKALSSAVRPASKNEQESADNDYDEPAIVPPEMNTSEEFQDHNDEYEYSLRDIDLVNDDDHHNRFSN</sequence>
<dbReference type="HOGENOM" id="CLU_318386_0_0_1"/>
<feature type="region of interest" description="Disordered" evidence="11">
    <location>
        <begin position="700"/>
        <end position="735"/>
    </location>
</feature>
<keyword evidence="17" id="KW-1185">Reference proteome</keyword>
<dbReference type="GO" id="GO:0008289">
    <property type="term" value="F:lipid binding"/>
    <property type="evidence" value="ECO:0007669"/>
    <property type="project" value="UniProtKB-KW"/>
</dbReference>
<feature type="transmembrane region" description="Helical" evidence="12">
    <location>
        <begin position="624"/>
        <end position="645"/>
    </location>
</feature>
<evidence type="ECO:0000256" key="5">
    <source>
        <dbReference type="ARBA" id="ARBA00022729"/>
    </source>
</evidence>
<evidence type="ECO:0000256" key="4">
    <source>
        <dbReference type="ARBA" id="ARBA00022692"/>
    </source>
</evidence>
<keyword evidence="8 12" id="KW-0472">Membrane</keyword>
<reference evidence="17" key="1">
    <citation type="submission" date="2012-12" db="EMBL/GenBank/DDBJ databases">
        <authorList>
            <person name="Hellsten U."/>
            <person name="Grimwood J."/>
            <person name="Chapman J.A."/>
            <person name="Shapiro H."/>
            <person name="Aerts A."/>
            <person name="Otillar R.P."/>
            <person name="Terry A.Y."/>
            <person name="Boore J.L."/>
            <person name="Simakov O."/>
            <person name="Marletaz F."/>
            <person name="Cho S.-J."/>
            <person name="Edsinger-Gonzales E."/>
            <person name="Havlak P."/>
            <person name="Kuo D.-H."/>
            <person name="Larsson T."/>
            <person name="Lv J."/>
            <person name="Arendt D."/>
            <person name="Savage R."/>
            <person name="Osoegawa K."/>
            <person name="de Jong P."/>
            <person name="Lindberg D.R."/>
            <person name="Seaver E.C."/>
            <person name="Weisblat D.A."/>
            <person name="Putnam N.H."/>
            <person name="Grigoriev I.V."/>
            <person name="Rokhsar D.S."/>
        </authorList>
    </citation>
    <scope>NUCLEOTIDE SEQUENCE</scope>
    <source>
        <strain evidence="17">I ESC-2004</strain>
    </source>
</reference>
<evidence type="ECO:0000256" key="3">
    <source>
        <dbReference type="ARBA" id="ARBA00022475"/>
    </source>
</evidence>
<feature type="compositionally biased region" description="Low complexity" evidence="11">
    <location>
        <begin position="719"/>
        <end position="729"/>
    </location>
</feature>
<evidence type="ECO:0000256" key="8">
    <source>
        <dbReference type="ARBA" id="ARBA00023136"/>
    </source>
</evidence>
<dbReference type="OrthoDB" id="44061at2759"/>
<evidence type="ECO:0000256" key="13">
    <source>
        <dbReference type="SAM" id="SignalP"/>
    </source>
</evidence>
<dbReference type="GO" id="GO:0005886">
    <property type="term" value="C:plasma membrane"/>
    <property type="evidence" value="ECO:0007669"/>
    <property type="project" value="UniProtKB-SubCell"/>
</dbReference>
<keyword evidence="10" id="KW-0278">Fertilization</keyword>
<dbReference type="InterPro" id="IPR040326">
    <property type="entry name" value="HAP2/GCS1"/>
</dbReference>
<dbReference type="PANTHER" id="PTHR31764:SF0">
    <property type="entry name" value="GENERATIVE CELL SPECIFIC-1_HAP2 DOMAIN-CONTAINING PROTEIN"/>
    <property type="match status" value="1"/>
</dbReference>
<keyword evidence="9" id="KW-1015">Disulfide bond</keyword>
<dbReference type="OMA" id="HECDKIG"/>
<organism evidence="15">
    <name type="scientific">Capitella teleta</name>
    <name type="common">Polychaete worm</name>
    <dbReference type="NCBI Taxonomy" id="283909"/>
    <lineage>
        <taxon>Eukaryota</taxon>
        <taxon>Metazoa</taxon>
        <taxon>Spiralia</taxon>
        <taxon>Lophotrochozoa</taxon>
        <taxon>Annelida</taxon>
        <taxon>Polychaeta</taxon>
        <taxon>Sedentaria</taxon>
        <taxon>Scolecida</taxon>
        <taxon>Capitellidae</taxon>
        <taxon>Capitella</taxon>
    </lineage>
</organism>
<keyword evidence="7" id="KW-0446">Lipid-binding</keyword>
<keyword evidence="5 13" id="KW-0732">Signal</keyword>
<dbReference type="STRING" id="283909.R7UM94"/>
<evidence type="ECO:0000256" key="12">
    <source>
        <dbReference type="SAM" id="Phobius"/>
    </source>
</evidence>
<keyword evidence="3" id="KW-1003">Cell membrane</keyword>
<dbReference type="Proteomes" id="UP000014760">
    <property type="component" value="Unassembled WGS sequence"/>
</dbReference>
<evidence type="ECO:0000256" key="6">
    <source>
        <dbReference type="ARBA" id="ARBA00022989"/>
    </source>
</evidence>
<reference evidence="15 17" key="2">
    <citation type="journal article" date="2013" name="Nature">
        <title>Insights into bilaterian evolution from three spiralian genomes.</title>
        <authorList>
            <person name="Simakov O."/>
            <person name="Marletaz F."/>
            <person name="Cho S.J."/>
            <person name="Edsinger-Gonzales E."/>
            <person name="Havlak P."/>
            <person name="Hellsten U."/>
            <person name="Kuo D.H."/>
            <person name="Larsson T."/>
            <person name="Lv J."/>
            <person name="Arendt D."/>
            <person name="Savage R."/>
            <person name="Osoegawa K."/>
            <person name="de Jong P."/>
            <person name="Grimwood J."/>
            <person name="Chapman J.A."/>
            <person name="Shapiro H."/>
            <person name="Aerts A."/>
            <person name="Otillar R.P."/>
            <person name="Terry A.Y."/>
            <person name="Boore J.L."/>
            <person name="Grigoriev I.V."/>
            <person name="Lindberg D.R."/>
            <person name="Seaver E.C."/>
            <person name="Weisblat D.A."/>
            <person name="Putnam N.H."/>
            <person name="Rokhsar D.S."/>
        </authorList>
    </citation>
    <scope>NUCLEOTIDE SEQUENCE</scope>
    <source>
        <strain evidence="15 17">I ESC-2004</strain>
    </source>
</reference>
<reference evidence="16" key="3">
    <citation type="submission" date="2015-06" db="UniProtKB">
        <authorList>
            <consortium name="EnsemblMetazoa"/>
        </authorList>
    </citation>
    <scope>IDENTIFICATION</scope>
</reference>
<dbReference type="GO" id="GO:0007338">
    <property type="term" value="P:single fertilization"/>
    <property type="evidence" value="ECO:0007669"/>
    <property type="project" value="UniProtKB-KW"/>
</dbReference>
<evidence type="ECO:0000256" key="2">
    <source>
        <dbReference type="ARBA" id="ARBA00010929"/>
    </source>
</evidence>
<keyword evidence="6 12" id="KW-1133">Transmembrane helix</keyword>
<protein>
    <recommendedName>
        <fullName evidence="14">Generative cell specific-1/HAP2 domain-containing protein</fullName>
    </recommendedName>
</protein>
<feature type="signal peptide" evidence="13">
    <location>
        <begin position="1"/>
        <end position="23"/>
    </location>
</feature>
<gene>
    <name evidence="15" type="ORF">CAPTEDRAFT_211680</name>
</gene>
<feature type="transmembrane region" description="Helical" evidence="12">
    <location>
        <begin position="545"/>
        <end position="567"/>
    </location>
</feature>
<name>R7UM94_CAPTE</name>
<evidence type="ECO:0000256" key="9">
    <source>
        <dbReference type="ARBA" id="ARBA00023157"/>
    </source>
</evidence>
<feature type="domain" description="Generative cell specific-1/HAP2" evidence="14">
    <location>
        <begin position="48"/>
        <end position="490"/>
    </location>
</feature>
<dbReference type="AlphaFoldDB" id="R7UM94"/>
<evidence type="ECO:0000256" key="10">
    <source>
        <dbReference type="ARBA" id="ARBA00023279"/>
    </source>
</evidence>
<feature type="chain" id="PRO_5008788180" description="Generative cell specific-1/HAP2 domain-containing protein" evidence="13">
    <location>
        <begin position="24"/>
        <end position="914"/>
    </location>
</feature>
<dbReference type="EMBL" id="AMQN01006997">
    <property type="status" value="NOT_ANNOTATED_CDS"/>
    <property type="molecule type" value="Genomic_DNA"/>
</dbReference>
<feature type="compositionally biased region" description="Acidic residues" evidence="11">
    <location>
        <begin position="673"/>
        <end position="682"/>
    </location>
</feature>
<comment type="subcellular location">
    <subcellularLocation>
        <location evidence="1">Cell membrane</location>
        <topology evidence="1">Single-pass type I membrane protein</topology>
    </subcellularLocation>
</comment>
<feature type="compositionally biased region" description="Basic and acidic residues" evidence="11">
    <location>
        <begin position="659"/>
        <end position="672"/>
    </location>
</feature>
<dbReference type="InterPro" id="IPR018928">
    <property type="entry name" value="HAP2/GCS1_dom"/>
</dbReference>
<dbReference type="PANTHER" id="PTHR31764">
    <property type="entry name" value="PROTEIN HAPLESS 2"/>
    <property type="match status" value="1"/>
</dbReference>
<keyword evidence="4 12" id="KW-0812">Transmembrane</keyword>
<feature type="compositionally biased region" description="Basic and acidic residues" evidence="11">
    <location>
        <begin position="787"/>
        <end position="800"/>
    </location>
</feature>
<comment type="similarity">
    <text evidence="2">Belongs to the HAP2/GCS1 family.</text>
</comment>
<dbReference type="EMBL" id="KB299712">
    <property type="protein sequence ID" value="ELU07639.1"/>
    <property type="molecule type" value="Genomic_DNA"/>
</dbReference>
<evidence type="ECO:0000256" key="7">
    <source>
        <dbReference type="ARBA" id="ARBA00023121"/>
    </source>
</evidence>
<evidence type="ECO:0000313" key="16">
    <source>
        <dbReference type="EnsemblMetazoa" id="CapteP211680"/>
    </source>
</evidence>
<evidence type="ECO:0000259" key="14">
    <source>
        <dbReference type="Pfam" id="PF10699"/>
    </source>
</evidence>
<dbReference type="Pfam" id="PF10699">
    <property type="entry name" value="HAP2-GCS1"/>
    <property type="match status" value="1"/>
</dbReference>
<evidence type="ECO:0000313" key="17">
    <source>
        <dbReference type="Proteomes" id="UP000014760"/>
    </source>
</evidence>
<feature type="region of interest" description="Disordered" evidence="11">
    <location>
        <begin position="833"/>
        <end position="891"/>
    </location>
</feature>